<feature type="region of interest" description="Disordered" evidence="1">
    <location>
        <begin position="32"/>
        <end position="64"/>
    </location>
</feature>
<comment type="caution">
    <text evidence="3">The sequence shown here is derived from an EMBL/GenBank/DDBJ whole genome shotgun (WGS) entry which is preliminary data.</text>
</comment>
<sequence length="64" mass="5990">MQRTIVKIAAAAVLTLGATVATGALMATPASASSHVGTINGDSAPGQTSGMGGTINGDGNPGGH</sequence>
<evidence type="ECO:0000256" key="2">
    <source>
        <dbReference type="SAM" id="SignalP"/>
    </source>
</evidence>
<dbReference type="RefSeq" id="WP_344311935.1">
    <property type="nucleotide sequence ID" value="NZ_BAAANY010000015.1"/>
</dbReference>
<organism evidence="3 4">
    <name type="scientific">Fodinicola feengrottensis</name>
    <dbReference type="NCBI Taxonomy" id="435914"/>
    <lineage>
        <taxon>Bacteria</taxon>
        <taxon>Bacillati</taxon>
        <taxon>Actinomycetota</taxon>
        <taxon>Actinomycetes</taxon>
        <taxon>Mycobacteriales</taxon>
        <taxon>Fodinicola</taxon>
    </lineage>
</organism>
<dbReference type="Proteomes" id="UP001500618">
    <property type="component" value="Unassembled WGS sequence"/>
</dbReference>
<feature type="compositionally biased region" description="Polar residues" evidence="1">
    <location>
        <begin position="32"/>
        <end position="48"/>
    </location>
</feature>
<accession>A0ABP4TGZ7</accession>
<protein>
    <submittedName>
        <fullName evidence="3">Uncharacterized protein</fullName>
    </submittedName>
</protein>
<keyword evidence="4" id="KW-1185">Reference proteome</keyword>
<proteinExistence type="predicted"/>
<evidence type="ECO:0000256" key="1">
    <source>
        <dbReference type="SAM" id="MobiDB-lite"/>
    </source>
</evidence>
<feature type="chain" id="PRO_5045553147" evidence="2">
    <location>
        <begin position="33"/>
        <end position="64"/>
    </location>
</feature>
<feature type="signal peptide" evidence="2">
    <location>
        <begin position="1"/>
        <end position="32"/>
    </location>
</feature>
<keyword evidence="2" id="KW-0732">Signal</keyword>
<dbReference type="EMBL" id="BAAANY010000015">
    <property type="protein sequence ID" value="GAA1687841.1"/>
    <property type="molecule type" value="Genomic_DNA"/>
</dbReference>
<feature type="compositionally biased region" description="Gly residues" evidence="1">
    <location>
        <begin position="49"/>
        <end position="64"/>
    </location>
</feature>
<evidence type="ECO:0000313" key="4">
    <source>
        <dbReference type="Proteomes" id="UP001500618"/>
    </source>
</evidence>
<gene>
    <name evidence="3" type="ORF">GCM10009765_41650</name>
</gene>
<name>A0ABP4TGZ7_9ACTN</name>
<reference evidence="4" key="1">
    <citation type="journal article" date="2019" name="Int. J. Syst. Evol. Microbiol.">
        <title>The Global Catalogue of Microorganisms (GCM) 10K type strain sequencing project: providing services to taxonomists for standard genome sequencing and annotation.</title>
        <authorList>
            <consortium name="The Broad Institute Genomics Platform"/>
            <consortium name="The Broad Institute Genome Sequencing Center for Infectious Disease"/>
            <person name="Wu L."/>
            <person name="Ma J."/>
        </authorList>
    </citation>
    <scope>NUCLEOTIDE SEQUENCE [LARGE SCALE GENOMIC DNA]</scope>
    <source>
        <strain evidence="4">JCM 14718</strain>
    </source>
</reference>
<evidence type="ECO:0000313" key="3">
    <source>
        <dbReference type="EMBL" id="GAA1687841.1"/>
    </source>
</evidence>